<feature type="region of interest" description="Disordered" evidence="1">
    <location>
        <begin position="180"/>
        <end position="201"/>
    </location>
</feature>
<keyword evidence="2" id="KW-1133">Transmembrane helix</keyword>
<evidence type="ECO:0000313" key="3">
    <source>
        <dbReference type="EMBL" id="CAD1835667.1"/>
    </source>
</evidence>
<feature type="compositionally biased region" description="Gly residues" evidence="1">
    <location>
        <begin position="1"/>
        <end position="10"/>
    </location>
</feature>
<feature type="compositionally biased region" description="Basic and acidic residues" evidence="1">
    <location>
        <begin position="30"/>
        <end position="50"/>
    </location>
</feature>
<protein>
    <submittedName>
        <fullName evidence="3">Uncharacterized protein</fullName>
    </submittedName>
</protein>
<name>A0A6V7PYC0_ANACO</name>
<reference evidence="3" key="1">
    <citation type="submission" date="2020-07" db="EMBL/GenBank/DDBJ databases">
        <authorList>
            <person name="Lin J."/>
        </authorList>
    </citation>
    <scope>NUCLEOTIDE SEQUENCE</scope>
</reference>
<organism evidence="3">
    <name type="scientific">Ananas comosus var. bracteatus</name>
    <name type="common">red pineapple</name>
    <dbReference type="NCBI Taxonomy" id="296719"/>
    <lineage>
        <taxon>Eukaryota</taxon>
        <taxon>Viridiplantae</taxon>
        <taxon>Streptophyta</taxon>
        <taxon>Embryophyta</taxon>
        <taxon>Tracheophyta</taxon>
        <taxon>Spermatophyta</taxon>
        <taxon>Magnoliopsida</taxon>
        <taxon>Liliopsida</taxon>
        <taxon>Poales</taxon>
        <taxon>Bromeliaceae</taxon>
        <taxon>Bromelioideae</taxon>
        <taxon>Ananas</taxon>
    </lineage>
</organism>
<keyword evidence="2" id="KW-0472">Membrane</keyword>
<proteinExistence type="predicted"/>
<feature type="transmembrane region" description="Helical" evidence="2">
    <location>
        <begin position="92"/>
        <end position="112"/>
    </location>
</feature>
<dbReference type="AlphaFoldDB" id="A0A6V7PYC0"/>
<keyword evidence="2" id="KW-0812">Transmembrane</keyword>
<feature type="region of interest" description="Disordered" evidence="1">
    <location>
        <begin position="1"/>
        <end position="50"/>
    </location>
</feature>
<dbReference type="EMBL" id="LR862153">
    <property type="protein sequence ID" value="CAD1835667.1"/>
    <property type="molecule type" value="Genomic_DNA"/>
</dbReference>
<sequence length="466" mass="50730">MDARMGGAGGESEIHAAARPDDLCTVESLHNSRDHHSRTPEKKKSLKVEEGTTKQHFVKTHISAFGVSISRPGTDTNLGRPGHNRCKLRGSFIGKTFTSIAVIYAVTIVTLFGRLLGTAYSSRLGLGSLLCPTIASFLCGWPRSLRFSTGLMWSSGSLLCLPNPPSSTRPLDGGLDPHNPFGRCNGEQSSHGGRGDEDESIFAREGTRALSEIRDKRRSLVPNFTRERPGRARLLQEIVQSFTTAPPNLPTANSSLMSQPSGTSISRIPFSLVLLLNGKGSKVSRESFEKADTGKDIVIFHHRDFVKALPLKEVERDMGVLFGDLGLLHARDVDPGLGIRSFVRIIPHLHPRSPFLFTSCDESLPLMVSPLSASLLPSTDWSLGDGSSLDSLALDDLQDSSNDCNLGDSIPSLLKPVSCGQSVETPRRFRTYIAKHPLKHFLLKAIARKMLLKDSQVNANAIITSH</sequence>
<evidence type="ECO:0000256" key="2">
    <source>
        <dbReference type="SAM" id="Phobius"/>
    </source>
</evidence>
<accession>A0A6V7PYC0</accession>
<feature type="compositionally biased region" description="Basic and acidic residues" evidence="1">
    <location>
        <begin position="12"/>
        <end position="22"/>
    </location>
</feature>
<gene>
    <name evidence="3" type="ORF">CB5_LOCUS18878</name>
</gene>
<evidence type="ECO:0000256" key="1">
    <source>
        <dbReference type="SAM" id="MobiDB-lite"/>
    </source>
</evidence>